<comment type="subcellular location">
    <subcellularLocation>
        <location evidence="1 10">Endoplasmic reticulum membrane</location>
        <topology evidence="1 10">Multi-pass membrane protein</topology>
    </subcellularLocation>
</comment>
<evidence type="ECO:0000256" key="9">
    <source>
        <dbReference type="ARBA" id="ARBA00024708"/>
    </source>
</evidence>
<evidence type="ECO:0000256" key="11">
    <source>
        <dbReference type="SAM" id="SignalP"/>
    </source>
</evidence>
<evidence type="ECO:0000313" key="13">
    <source>
        <dbReference type="Proteomes" id="UP000886653"/>
    </source>
</evidence>
<dbReference type="PANTHER" id="PTHR22760:SF4">
    <property type="entry name" value="GPI MANNOSYLTRANSFERASE 3"/>
    <property type="match status" value="1"/>
</dbReference>
<protein>
    <recommendedName>
        <fullName evidence="10">Mannosyltransferase</fullName>
        <ecNumber evidence="10">2.4.1.-</ecNumber>
    </recommendedName>
</protein>
<feature type="signal peptide" evidence="11">
    <location>
        <begin position="1"/>
        <end position="25"/>
    </location>
</feature>
<evidence type="ECO:0000256" key="1">
    <source>
        <dbReference type="ARBA" id="ARBA00004477"/>
    </source>
</evidence>
<dbReference type="AlphaFoldDB" id="A0A9P6TFL8"/>
<dbReference type="GO" id="GO:0006506">
    <property type="term" value="P:GPI anchor biosynthetic process"/>
    <property type="evidence" value="ECO:0007669"/>
    <property type="project" value="TreeGrafter"/>
</dbReference>
<evidence type="ECO:0000256" key="8">
    <source>
        <dbReference type="ARBA" id="ARBA00023136"/>
    </source>
</evidence>
<comment type="caution">
    <text evidence="10">Lacks conserved residue(s) required for the propagation of feature annotation.</text>
</comment>
<comment type="function">
    <text evidence="9">Mannosyltransferase involved in glycosylphosphatidylinositol-anchor biosynthesis. Transfers the third mannose to Man2-GlcN-acyl-PI during GPI precursor assembly.</text>
</comment>
<feature type="transmembrane region" description="Helical" evidence="10">
    <location>
        <begin position="176"/>
        <end position="204"/>
    </location>
</feature>
<keyword evidence="3 10" id="KW-0328">Glycosyltransferase</keyword>
<accession>A0A9P6TFL8</accession>
<feature type="transmembrane region" description="Helical" evidence="10">
    <location>
        <begin position="311"/>
        <end position="327"/>
    </location>
</feature>
<evidence type="ECO:0000256" key="10">
    <source>
        <dbReference type="RuleBase" id="RU363075"/>
    </source>
</evidence>
<keyword evidence="13" id="KW-1185">Reference proteome</keyword>
<dbReference type="EMBL" id="MU167224">
    <property type="protein sequence ID" value="KAG0149875.1"/>
    <property type="molecule type" value="Genomic_DNA"/>
</dbReference>
<evidence type="ECO:0000256" key="5">
    <source>
        <dbReference type="ARBA" id="ARBA00022692"/>
    </source>
</evidence>
<sequence>MSKLQSNLHLFFYLYLFRLFNALLCRTFFQPDEFYQSIEIAHQQVFGYGFVSWEWRNAIDRSTGGIRSPLYPFLFVPAFALLKHLTLDHTSLLILFPKLIQAAIAATTDLATYRLATRITSHHYAPAALSCSLTSVFNAYAGIRTFSNSAETALTASALVFWPWTGDQVAASWSHFAISLGLASIAVMIRPPALVFWALLGFQLIRNSRGEAKMDVFALVVVIGCLTAFACFIIDSSFYGRPTFTPLNFVRQNVYNSLSAFYGLNRWHFYFTQAFTFVNFSLFPTVLLGIITLSTAQAGFEDGLVLLRLRSARWACIGTMIALSFLAHKEFRFIQPLVPLFNIFAARAMVNNHVKYRKLNPSLTSPSWLERTLQARSVGFIFRSLIALGAALYLLRYQYQGQVAVIDYLRHVPEAELKSVGFLMPCHSTPWQSHLHRPHLASESRNGSLLWMLSCEPPLQGQNLTTYKDESDNFYTDPIDFLNTHFPNKVDNQFPGSNGSDFQWPSHLVLFSNLLNGPVGSLLESKGYGIQKSFPNGRWHDDPRRKGEVVLMSWS</sequence>
<gene>
    <name evidence="12" type="ORF">CROQUDRAFT_653175</name>
</gene>
<keyword evidence="7 10" id="KW-1133">Transmembrane helix</keyword>
<evidence type="ECO:0000256" key="3">
    <source>
        <dbReference type="ARBA" id="ARBA00022676"/>
    </source>
</evidence>
<dbReference type="Proteomes" id="UP000886653">
    <property type="component" value="Unassembled WGS sequence"/>
</dbReference>
<reference evidence="12" key="1">
    <citation type="submission" date="2013-11" db="EMBL/GenBank/DDBJ databases">
        <title>Genome sequence of the fusiform rust pathogen reveals effectors for host alternation and coevolution with pine.</title>
        <authorList>
            <consortium name="DOE Joint Genome Institute"/>
            <person name="Smith K."/>
            <person name="Pendleton A."/>
            <person name="Kubisiak T."/>
            <person name="Anderson C."/>
            <person name="Salamov A."/>
            <person name="Aerts A."/>
            <person name="Riley R."/>
            <person name="Clum A."/>
            <person name="Lindquist E."/>
            <person name="Ence D."/>
            <person name="Campbell M."/>
            <person name="Kronenberg Z."/>
            <person name="Feau N."/>
            <person name="Dhillon B."/>
            <person name="Hamelin R."/>
            <person name="Burleigh J."/>
            <person name="Smith J."/>
            <person name="Yandell M."/>
            <person name="Nelson C."/>
            <person name="Grigoriev I."/>
            <person name="Davis J."/>
        </authorList>
    </citation>
    <scope>NUCLEOTIDE SEQUENCE</scope>
    <source>
        <strain evidence="12">G11</strain>
    </source>
</reference>
<name>A0A9P6TFL8_9BASI</name>
<dbReference type="GO" id="GO:0005789">
    <property type="term" value="C:endoplasmic reticulum membrane"/>
    <property type="evidence" value="ECO:0007669"/>
    <property type="project" value="UniProtKB-SubCell"/>
</dbReference>
<keyword evidence="4" id="KW-0808">Transferase</keyword>
<evidence type="ECO:0000256" key="7">
    <source>
        <dbReference type="ARBA" id="ARBA00022989"/>
    </source>
</evidence>
<dbReference type="InterPro" id="IPR005599">
    <property type="entry name" value="GPI_mannosylTrfase"/>
</dbReference>
<proteinExistence type="inferred from homology"/>
<evidence type="ECO:0000256" key="6">
    <source>
        <dbReference type="ARBA" id="ARBA00022824"/>
    </source>
</evidence>
<organism evidence="12 13">
    <name type="scientific">Cronartium quercuum f. sp. fusiforme G11</name>
    <dbReference type="NCBI Taxonomy" id="708437"/>
    <lineage>
        <taxon>Eukaryota</taxon>
        <taxon>Fungi</taxon>
        <taxon>Dikarya</taxon>
        <taxon>Basidiomycota</taxon>
        <taxon>Pucciniomycotina</taxon>
        <taxon>Pucciniomycetes</taxon>
        <taxon>Pucciniales</taxon>
        <taxon>Coleosporiaceae</taxon>
        <taxon>Cronartium</taxon>
    </lineage>
</organism>
<feature type="chain" id="PRO_5040193673" description="Mannosyltransferase" evidence="11">
    <location>
        <begin position="26"/>
        <end position="555"/>
    </location>
</feature>
<keyword evidence="5 10" id="KW-0812">Transmembrane</keyword>
<keyword evidence="11" id="KW-0732">Signal</keyword>
<dbReference type="Pfam" id="PF03901">
    <property type="entry name" value="Glyco_transf_22"/>
    <property type="match status" value="1"/>
</dbReference>
<dbReference type="EC" id="2.4.1.-" evidence="10"/>
<evidence type="ECO:0000256" key="4">
    <source>
        <dbReference type="ARBA" id="ARBA00022679"/>
    </source>
</evidence>
<dbReference type="GO" id="GO:0000026">
    <property type="term" value="F:alpha-1,2-mannosyltransferase activity"/>
    <property type="evidence" value="ECO:0007669"/>
    <property type="project" value="TreeGrafter"/>
</dbReference>
<dbReference type="OrthoDB" id="416834at2759"/>
<evidence type="ECO:0000313" key="12">
    <source>
        <dbReference type="EMBL" id="KAG0149875.1"/>
    </source>
</evidence>
<keyword evidence="8 10" id="KW-0472">Membrane</keyword>
<evidence type="ECO:0000256" key="2">
    <source>
        <dbReference type="ARBA" id="ARBA00006065"/>
    </source>
</evidence>
<comment type="caution">
    <text evidence="12">The sequence shown here is derived from an EMBL/GenBank/DDBJ whole genome shotgun (WGS) entry which is preliminary data.</text>
</comment>
<feature type="transmembrane region" description="Helical" evidence="10">
    <location>
        <begin position="216"/>
        <end position="239"/>
    </location>
</feature>
<feature type="transmembrane region" description="Helical" evidence="10">
    <location>
        <begin position="267"/>
        <end position="291"/>
    </location>
</feature>
<dbReference type="PANTHER" id="PTHR22760">
    <property type="entry name" value="GLYCOSYLTRANSFERASE"/>
    <property type="match status" value="1"/>
</dbReference>
<keyword evidence="6 10" id="KW-0256">Endoplasmic reticulum</keyword>
<comment type="similarity">
    <text evidence="2">Belongs to the glycosyltransferase 22 family. PIGB subfamily.</text>
</comment>